<evidence type="ECO:0000256" key="3">
    <source>
        <dbReference type="ARBA" id="ARBA00022692"/>
    </source>
</evidence>
<comment type="subcellular location">
    <subcellularLocation>
        <location evidence="1">Cell membrane</location>
        <topology evidence="1">Multi-pass membrane protein</topology>
    </subcellularLocation>
</comment>
<proteinExistence type="predicted"/>
<gene>
    <name evidence="7" type="primary">rbsC</name>
    <name evidence="7" type="ORF">KL86CLO1_13062</name>
</gene>
<dbReference type="GO" id="GO:0005886">
    <property type="term" value="C:plasma membrane"/>
    <property type="evidence" value="ECO:0007669"/>
    <property type="project" value="UniProtKB-SubCell"/>
</dbReference>
<evidence type="ECO:0000256" key="6">
    <source>
        <dbReference type="SAM" id="Phobius"/>
    </source>
</evidence>
<feature type="transmembrane region" description="Helical" evidence="6">
    <location>
        <begin position="39"/>
        <end position="62"/>
    </location>
</feature>
<feature type="transmembrane region" description="Helical" evidence="6">
    <location>
        <begin position="74"/>
        <end position="104"/>
    </location>
</feature>
<keyword evidence="5 6" id="KW-0472">Membrane</keyword>
<dbReference type="GO" id="GO:0022857">
    <property type="term" value="F:transmembrane transporter activity"/>
    <property type="evidence" value="ECO:0007669"/>
    <property type="project" value="InterPro"/>
</dbReference>
<dbReference type="PANTHER" id="PTHR32196">
    <property type="entry name" value="ABC TRANSPORTER PERMEASE PROTEIN YPHD-RELATED-RELATED"/>
    <property type="match status" value="1"/>
</dbReference>
<dbReference type="CDD" id="cd06579">
    <property type="entry name" value="TM_PBP1_transp_AraH_like"/>
    <property type="match status" value="1"/>
</dbReference>
<feature type="transmembrane region" description="Helical" evidence="6">
    <location>
        <begin position="111"/>
        <end position="133"/>
    </location>
</feature>
<organism evidence="7">
    <name type="scientific">uncultured Eubacteriales bacterium</name>
    <dbReference type="NCBI Taxonomy" id="172733"/>
    <lineage>
        <taxon>Bacteria</taxon>
        <taxon>Bacillati</taxon>
        <taxon>Bacillota</taxon>
        <taxon>Clostridia</taxon>
        <taxon>Eubacteriales</taxon>
        <taxon>environmental samples</taxon>
    </lineage>
</organism>
<keyword evidence="4 6" id="KW-1133">Transmembrane helix</keyword>
<feature type="transmembrane region" description="Helical" evidence="6">
    <location>
        <begin position="139"/>
        <end position="160"/>
    </location>
</feature>
<feature type="transmembrane region" description="Helical" evidence="6">
    <location>
        <begin position="275"/>
        <end position="300"/>
    </location>
</feature>
<name>A0A212KGE6_9FIRM</name>
<protein>
    <submittedName>
        <fullName evidence="7">Ribose transport system permease protein RbsC</fullName>
    </submittedName>
</protein>
<feature type="transmembrane region" description="Helical" evidence="6">
    <location>
        <begin position="312"/>
        <end position="331"/>
    </location>
</feature>
<keyword evidence="2" id="KW-1003">Cell membrane</keyword>
<dbReference type="AlphaFoldDB" id="A0A212KGE6"/>
<accession>A0A212KGE6</accession>
<evidence type="ECO:0000313" key="7">
    <source>
        <dbReference type="EMBL" id="SBW10804.1"/>
    </source>
</evidence>
<feature type="transmembrane region" description="Helical" evidence="6">
    <location>
        <begin position="180"/>
        <end position="202"/>
    </location>
</feature>
<dbReference type="EMBL" id="FLUN01000001">
    <property type="protein sequence ID" value="SBW10804.1"/>
    <property type="molecule type" value="Genomic_DNA"/>
</dbReference>
<feature type="transmembrane region" description="Helical" evidence="6">
    <location>
        <begin position="233"/>
        <end position="255"/>
    </location>
</feature>
<keyword evidence="3 6" id="KW-0812">Transmembrane</keyword>
<dbReference type="Pfam" id="PF02653">
    <property type="entry name" value="BPD_transp_2"/>
    <property type="match status" value="1"/>
</dbReference>
<evidence type="ECO:0000256" key="2">
    <source>
        <dbReference type="ARBA" id="ARBA00022475"/>
    </source>
</evidence>
<evidence type="ECO:0000256" key="5">
    <source>
        <dbReference type="ARBA" id="ARBA00023136"/>
    </source>
</evidence>
<reference evidence="7" key="1">
    <citation type="submission" date="2016-04" db="EMBL/GenBank/DDBJ databases">
        <authorList>
            <person name="Evans L.H."/>
            <person name="Alamgir A."/>
            <person name="Owens N."/>
            <person name="Weber N.D."/>
            <person name="Virtaneva K."/>
            <person name="Barbian K."/>
            <person name="Babar A."/>
            <person name="Rosenke K."/>
        </authorList>
    </citation>
    <scope>NUCLEOTIDE SEQUENCE</scope>
    <source>
        <strain evidence="7">86</strain>
    </source>
</reference>
<sequence>MEGMKMSNKTKGAAVAVSPQKGWVSNPVFVWIKRNLGPMIALAAMCLALTLTTSTFAVPTNLLSVLRNVCVNCLIAFGITGVLISGGIDLSVGSVVAASGVLAVRMSNAGIPVPVCVLVALLFGAVIGFFNGLVISNTALPAFIVTLSTQIIVRGVSYILTGGQPTQSTNDVFNNLGTGYLFGLPIPVIIVIVTMVILFFVMNRTGFGRHVYAVGGNIEAARYAGVNVKWVQIRMFMISGTMAALAGVVLAARLYSGQPNVGEGFERDAIAASVLGGTSMSGGVGAMGGTVVGVLIIGVLNNGMNLLKIDTYWQYVVKGGVILGAVYIDYLKKTRGKK</sequence>
<evidence type="ECO:0000256" key="1">
    <source>
        <dbReference type="ARBA" id="ARBA00004651"/>
    </source>
</evidence>
<evidence type="ECO:0000256" key="4">
    <source>
        <dbReference type="ARBA" id="ARBA00022989"/>
    </source>
</evidence>
<dbReference type="InterPro" id="IPR001851">
    <property type="entry name" value="ABC_transp_permease"/>
</dbReference>